<gene>
    <name evidence="2" type="primary">tgpA_1</name>
    <name evidence="2" type="ORF">Mal4_06300</name>
</gene>
<dbReference type="OrthoDB" id="9787782at2"/>
<organism evidence="2 3">
    <name type="scientific">Maioricimonas rarisocia</name>
    <dbReference type="NCBI Taxonomy" id="2528026"/>
    <lineage>
        <taxon>Bacteria</taxon>
        <taxon>Pseudomonadati</taxon>
        <taxon>Planctomycetota</taxon>
        <taxon>Planctomycetia</taxon>
        <taxon>Planctomycetales</taxon>
        <taxon>Planctomycetaceae</taxon>
        <taxon>Maioricimonas</taxon>
    </lineage>
</organism>
<dbReference type="AlphaFoldDB" id="A0A517Z1K8"/>
<feature type="domain" description="Transglutaminase-like" evidence="1">
    <location>
        <begin position="176"/>
        <end position="246"/>
    </location>
</feature>
<sequence>MRYKVTHTTTYSYGDPVPVCHNQVVLTPREHENLRCFKHRLLIRPTPTSSSRRKDYFGNMVHAFSIQESHRKLTVTASSRVEVRAREFPEPADTPAWETVANGVYEQEDDGWFQASPFVCRSPYISWSNELEQYARQSFGKKRPILEAARDLTHRIYTDFAYDKEATHVGTTPEESFRLKGGVCQDFAHVQIACLRSLGIPARYVSGYLRTIPPEGQPRLVGADESHAWLSVYCGPAGWIDVDPTNDTLCGTDHLTLGWGRDYSDVCPIKGVFIGGGQHAITVSVDVCPID</sequence>
<dbReference type="PANTHER" id="PTHR33490">
    <property type="entry name" value="BLR5614 PROTEIN-RELATED"/>
    <property type="match status" value="1"/>
</dbReference>
<keyword evidence="2" id="KW-0808">Transferase</keyword>
<dbReference type="SUPFAM" id="SSF54001">
    <property type="entry name" value="Cysteine proteinases"/>
    <property type="match status" value="1"/>
</dbReference>
<dbReference type="Gene3D" id="3.10.620.30">
    <property type="match status" value="1"/>
</dbReference>
<keyword evidence="2" id="KW-0012">Acyltransferase</keyword>
<dbReference type="EMBL" id="CP036275">
    <property type="protein sequence ID" value="QDU36345.1"/>
    <property type="molecule type" value="Genomic_DNA"/>
</dbReference>
<dbReference type="KEGG" id="mri:Mal4_06300"/>
<dbReference type="SMART" id="SM00460">
    <property type="entry name" value="TGc"/>
    <property type="match status" value="1"/>
</dbReference>
<dbReference type="Proteomes" id="UP000320496">
    <property type="component" value="Chromosome"/>
</dbReference>
<name>A0A517Z1K8_9PLAN</name>
<dbReference type="InterPro" id="IPR013589">
    <property type="entry name" value="Bac_transglu_N"/>
</dbReference>
<dbReference type="InterPro" id="IPR002931">
    <property type="entry name" value="Transglutaminase-like"/>
</dbReference>
<dbReference type="Pfam" id="PF01841">
    <property type="entry name" value="Transglut_core"/>
    <property type="match status" value="1"/>
</dbReference>
<dbReference type="PANTHER" id="PTHR33490:SF7">
    <property type="entry name" value="BLR2979 PROTEIN"/>
    <property type="match status" value="1"/>
</dbReference>
<dbReference type="Pfam" id="PF08379">
    <property type="entry name" value="Bact_transglu_N"/>
    <property type="match status" value="1"/>
</dbReference>
<protein>
    <submittedName>
        <fullName evidence="2">Protein-glutamine gamma-glutamyltransferase</fullName>
        <ecNumber evidence="2">2.3.2.13</ecNumber>
    </submittedName>
</protein>
<evidence type="ECO:0000313" key="2">
    <source>
        <dbReference type="EMBL" id="QDU36345.1"/>
    </source>
</evidence>
<keyword evidence="3" id="KW-1185">Reference proteome</keyword>
<proteinExistence type="predicted"/>
<evidence type="ECO:0000313" key="3">
    <source>
        <dbReference type="Proteomes" id="UP000320496"/>
    </source>
</evidence>
<dbReference type="EC" id="2.3.2.13" evidence="2"/>
<accession>A0A517Z1K8</accession>
<evidence type="ECO:0000259" key="1">
    <source>
        <dbReference type="SMART" id="SM00460"/>
    </source>
</evidence>
<reference evidence="2 3" key="1">
    <citation type="submission" date="2019-02" db="EMBL/GenBank/DDBJ databases">
        <title>Deep-cultivation of Planctomycetes and their phenomic and genomic characterization uncovers novel biology.</title>
        <authorList>
            <person name="Wiegand S."/>
            <person name="Jogler M."/>
            <person name="Boedeker C."/>
            <person name="Pinto D."/>
            <person name="Vollmers J."/>
            <person name="Rivas-Marin E."/>
            <person name="Kohn T."/>
            <person name="Peeters S.H."/>
            <person name="Heuer A."/>
            <person name="Rast P."/>
            <person name="Oberbeckmann S."/>
            <person name="Bunk B."/>
            <person name="Jeske O."/>
            <person name="Meyerdierks A."/>
            <person name="Storesund J.E."/>
            <person name="Kallscheuer N."/>
            <person name="Luecker S."/>
            <person name="Lage O.M."/>
            <person name="Pohl T."/>
            <person name="Merkel B.J."/>
            <person name="Hornburger P."/>
            <person name="Mueller R.-W."/>
            <person name="Bruemmer F."/>
            <person name="Labrenz M."/>
            <person name="Spormann A.M."/>
            <person name="Op den Camp H."/>
            <person name="Overmann J."/>
            <person name="Amann R."/>
            <person name="Jetten M.S.M."/>
            <person name="Mascher T."/>
            <person name="Medema M.H."/>
            <person name="Devos D.P."/>
            <person name="Kaster A.-K."/>
            <person name="Ovreas L."/>
            <person name="Rohde M."/>
            <person name="Galperin M.Y."/>
            <person name="Jogler C."/>
        </authorList>
    </citation>
    <scope>NUCLEOTIDE SEQUENCE [LARGE SCALE GENOMIC DNA]</scope>
    <source>
        <strain evidence="2 3">Mal4</strain>
    </source>
</reference>
<dbReference type="InterPro" id="IPR038765">
    <property type="entry name" value="Papain-like_cys_pep_sf"/>
</dbReference>
<dbReference type="GO" id="GO:0003810">
    <property type="term" value="F:protein-glutamine gamma-glutamyltransferase activity"/>
    <property type="evidence" value="ECO:0007669"/>
    <property type="project" value="UniProtKB-EC"/>
</dbReference>
<dbReference type="RefSeq" id="WP_145367018.1">
    <property type="nucleotide sequence ID" value="NZ_CP036275.1"/>
</dbReference>